<dbReference type="AlphaFoldDB" id="A0A0H2S5E9"/>
<keyword evidence="21" id="KW-1185">Reference proteome</keyword>
<evidence type="ECO:0000256" key="18">
    <source>
        <dbReference type="ARBA" id="ARBA00044358"/>
    </source>
</evidence>
<evidence type="ECO:0000256" key="11">
    <source>
        <dbReference type="ARBA" id="ARBA00022838"/>
    </source>
</evidence>
<evidence type="ECO:0000256" key="15">
    <source>
        <dbReference type="ARBA" id="ARBA00023306"/>
    </source>
</evidence>
<organism evidence="20 21">
    <name type="scientific">Schizopora paradoxa</name>
    <dbReference type="NCBI Taxonomy" id="27342"/>
    <lineage>
        <taxon>Eukaryota</taxon>
        <taxon>Fungi</taxon>
        <taxon>Dikarya</taxon>
        <taxon>Basidiomycota</taxon>
        <taxon>Agaricomycotina</taxon>
        <taxon>Agaricomycetes</taxon>
        <taxon>Hymenochaetales</taxon>
        <taxon>Schizoporaceae</taxon>
        <taxon>Schizopora</taxon>
    </lineage>
</organism>
<keyword evidence="12" id="KW-0175">Coiled coil</keyword>
<dbReference type="GO" id="GO:0000278">
    <property type="term" value="P:mitotic cell cycle"/>
    <property type="evidence" value="ECO:0007669"/>
    <property type="project" value="InterPro"/>
</dbReference>
<evidence type="ECO:0000256" key="12">
    <source>
        <dbReference type="ARBA" id="ARBA00023054"/>
    </source>
</evidence>
<dbReference type="GO" id="GO:0051301">
    <property type="term" value="P:cell division"/>
    <property type="evidence" value="ECO:0007669"/>
    <property type="project" value="UniProtKB-KW"/>
</dbReference>
<keyword evidence="8" id="KW-0493">Microtubule</keyword>
<dbReference type="Pfam" id="PF08651">
    <property type="entry name" value="DASH_Duo1"/>
    <property type="match status" value="1"/>
</dbReference>
<evidence type="ECO:0000256" key="7">
    <source>
        <dbReference type="ARBA" id="ARBA00022618"/>
    </source>
</evidence>
<keyword evidence="10" id="KW-0159">Chromosome partition</keyword>
<evidence type="ECO:0000256" key="6">
    <source>
        <dbReference type="ARBA" id="ARBA00022490"/>
    </source>
</evidence>
<evidence type="ECO:0000256" key="17">
    <source>
        <dbReference type="ARBA" id="ARBA00044152"/>
    </source>
</evidence>
<evidence type="ECO:0000256" key="13">
    <source>
        <dbReference type="ARBA" id="ARBA00023212"/>
    </source>
</evidence>
<evidence type="ECO:0000256" key="10">
    <source>
        <dbReference type="ARBA" id="ARBA00022829"/>
    </source>
</evidence>
<dbReference type="STRING" id="27342.A0A0H2S5E9"/>
<keyword evidence="7" id="KW-0132">Cell division</keyword>
<evidence type="ECO:0000256" key="2">
    <source>
        <dbReference type="ARBA" id="ARBA00004186"/>
    </source>
</evidence>
<keyword evidence="5" id="KW-0158">Chromosome</keyword>
<dbReference type="OrthoDB" id="5599235at2759"/>
<keyword evidence="15" id="KW-0131">Cell cycle</keyword>
<dbReference type="GO" id="GO:0005874">
    <property type="term" value="C:microtubule"/>
    <property type="evidence" value="ECO:0007669"/>
    <property type="project" value="UniProtKB-KW"/>
</dbReference>
<dbReference type="InParanoid" id="A0A0H2S5E9"/>
<evidence type="ECO:0000256" key="16">
    <source>
        <dbReference type="ARBA" id="ARBA00023328"/>
    </source>
</evidence>
<feature type="region of interest" description="Disordered" evidence="19">
    <location>
        <begin position="15"/>
        <end position="89"/>
    </location>
</feature>
<accession>A0A0H2S5E9</accession>
<evidence type="ECO:0000256" key="9">
    <source>
        <dbReference type="ARBA" id="ARBA00022776"/>
    </source>
</evidence>
<sequence length="291" mass="32177">MSGSYADLSLSELSLNDKPIAGPSKQPFSLLARPSLATSPHEEVVDVQDEQDEEQSDEVEGRDRNGDEEAGDDAEEATHRVESKRSVAHNRDERLRQDLFVLRKLNSVFSTYNEALGDVQSGSERVSEQLAQTNTLLDKYVSLLVRSEQTTKLIFDERWWGAEDDESTLAEERRQAEEKARKEEEERLRAEQAERERAAKEEAARLEREERERVEAARREKLAARAGYGGVRGVRGTRASSMRARGTTAGTRVSPGSSSVTRGSSASGIRGSRPGSSASTRSAASTRPPAR</sequence>
<dbReference type="Proteomes" id="UP000053477">
    <property type="component" value="Unassembled WGS sequence"/>
</dbReference>
<evidence type="ECO:0000313" key="21">
    <source>
        <dbReference type="Proteomes" id="UP000053477"/>
    </source>
</evidence>
<evidence type="ECO:0000256" key="4">
    <source>
        <dbReference type="ARBA" id="ARBA00005366"/>
    </source>
</evidence>
<comment type="subcellular location">
    <subcellularLocation>
        <location evidence="3">Chromosome</location>
        <location evidence="3">Centromere</location>
        <location evidence="3">Kinetochore</location>
    </subcellularLocation>
    <subcellularLocation>
        <location evidence="2">Cytoplasm</location>
        <location evidence="2">Cytoskeleton</location>
        <location evidence="2">Spindle</location>
    </subcellularLocation>
    <subcellularLocation>
        <location evidence="1">Nucleus</location>
    </subcellularLocation>
</comment>
<evidence type="ECO:0000256" key="8">
    <source>
        <dbReference type="ARBA" id="ARBA00022701"/>
    </source>
</evidence>
<keyword evidence="16" id="KW-0137">Centromere</keyword>
<gene>
    <name evidence="20" type="ORF">SCHPADRAFT_924382</name>
</gene>
<keyword evidence="11" id="KW-0995">Kinetochore</keyword>
<name>A0A0H2S5E9_9AGAM</name>
<keyword evidence="6" id="KW-0963">Cytoplasm</keyword>
<evidence type="ECO:0000256" key="1">
    <source>
        <dbReference type="ARBA" id="ARBA00004123"/>
    </source>
</evidence>
<feature type="compositionally biased region" description="Basic and acidic residues" evidence="19">
    <location>
        <begin position="170"/>
        <end position="223"/>
    </location>
</feature>
<comment type="similarity">
    <text evidence="4">Belongs to the DASH complex DUO1 family.</text>
</comment>
<evidence type="ECO:0000256" key="19">
    <source>
        <dbReference type="SAM" id="MobiDB-lite"/>
    </source>
</evidence>
<evidence type="ECO:0000256" key="3">
    <source>
        <dbReference type="ARBA" id="ARBA00004629"/>
    </source>
</evidence>
<evidence type="ECO:0000256" key="14">
    <source>
        <dbReference type="ARBA" id="ARBA00023242"/>
    </source>
</evidence>
<dbReference type="GO" id="GO:0007059">
    <property type="term" value="P:chromosome segregation"/>
    <property type="evidence" value="ECO:0007669"/>
    <property type="project" value="UniProtKB-KW"/>
</dbReference>
<reference evidence="20 21" key="1">
    <citation type="submission" date="2015-04" db="EMBL/GenBank/DDBJ databases">
        <title>Complete genome sequence of Schizopora paradoxa KUC8140, a cosmopolitan wood degrader in East Asia.</title>
        <authorList>
            <consortium name="DOE Joint Genome Institute"/>
            <person name="Min B."/>
            <person name="Park H."/>
            <person name="Jang Y."/>
            <person name="Kim J.-J."/>
            <person name="Kim K.H."/>
            <person name="Pangilinan J."/>
            <person name="Lipzen A."/>
            <person name="Riley R."/>
            <person name="Grigoriev I.V."/>
            <person name="Spatafora J.W."/>
            <person name="Choi I.-G."/>
        </authorList>
    </citation>
    <scope>NUCLEOTIDE SEQUENCE [LARGE SCALE GENOMIC DNA]</scope>
    <source>
        <strain evidence="20 21">KUC8140</strain>
    </source>
</reference>
<dbReference type="EMBL" id="KQ085886">
    <property type="protein sequence ID" value="KLO19445.1"/>
    <property type="molecule type" value="Genomic_DNA"/>
</dbReference>
<feature type="compositionally biased region" description="Low complexity" evidence="19">
    <location>
        <begin position="250"/>
        <end position="291"/>
    </location>
</feature>
<feature type="compositionally biased region" description="Basic and acidic residues" evidence="19">
    <location>
        <begin position="76"/>
        <end position="89"/>
    </location>
</feature>
<evidence type="ECO:0000256" key="5">
    <source>
        <dbReference type="ARBA" id="ARBA00022454"/>
    </source>
</evidence>
<dbReference type="InterPro" id="IPR013960">
    <property type="entry name" value="DASH_Duo1"/>
</dbReference>
<dbReference type="PANTHER" id="PTHR28216:SF1">
    <property type="entry name" value="DASH COMPLEX SUBUNIT DUO1"/>
    <property type="match status" value="1"/>
</dbReference>
<keyword evidence="14" id="KW-0539">Nucleus</keyword>
<evidence type="ECO:0000313" key="20">
    <source>
        <dbReference type="EMBL" id="KLO19445.1"/>
    </source>
</evidence>
<feature type="region of interest" description="Disordered" evidence="19">
    <location>
        <begin position="166"/>
        <end position="291"/>
    </location>
</feature>
<proteinExistence type="inferred from homology"/>
<dbReference type="GO" id="GO:0042729">
    <property type="term" value="C:DASH complex"/>
    <property type="evidence" value="ECO:0007669"/>
    <property type="project" value="InterPro"/>
</dbReference>
<dbReference type="GO" id="GO:0072686">
    <property type="term" value="C:mitotic spindle"/>
    <property type="evidence" value="ECO:0007669"/>
    <property type="project" value="InterPro"/>
</dbReference>
<dbReference type="PANTHER" id="PTHR28216">
    <property type="entry name" value="DASH COMPLEX SUBUNIT DUO1"/>
    <property type="match status" value="1"/>
</dbReference>
<protein>
    <recommendedName>
        <fullName evidence="17">DASH complex subunit DUO1</fullName>
    </recommendedName>
    <alternativeName>
        <fullName evidence="18">Outer kinetochore protein DUO1</fullName>
    </alternativeName>
</protein>
<keyword evidence="13" id="KW-0206">Cytoskeleton</keyword>
<feature type="compositionally biased region" description="Acidic residues" evidence="19">
    <location>
        <begin position="45"/>
        <end position="58"/>
    </location>
</feature>
<keyword evidence="9" id="KW-0498">Mitosis</keyword>